<accession>A0AAE0FSF2</accession>
<keyword evidence="4" id="KW-1185">Reference proteome</keyword>
<feature type="signal peptide" evidence="2">
    <location>
        <begin position="1"/>
        <end position="23"/>
    </location>
</feature>
<evidence type="ECO:0000256" key="2">
    <source>
        <dbReference type="SAM" id="SignalP"/>
    </source>
</evidence>
<evidence type="ECO:0000256" key="1">
    <source>
        <dbReference type="SAM" id="MobiDB-lite"/>
    </source>
</evidence>
<evidence type="ECO:0000313" key="3">
    <source>
        <dbReference type="EMBL" id="KAK3264818.1"/>
    </source>
</evidence>
<dbReference type="Proteomes" id="UP001190700">
    <property type="component" value="Unassembled WGS sequence"/>
</dbReference>
<name>A0AAE0FSF2_9CHLO</name>
<sequence length="225" mass="23657">MMTLIQAVASAPFLVCWWAFASSSPEANFATTQEESTLGSSEIARSLLQQEEGESTCTSHVDCDADTYCDENSQCWSCAECCQYDDAIDGTCPEKCGTCGTEYDSADTDSESTCTSHVDCDADTYCDDRSQCWSCTECCQYDDAIDGTCPEKCGTCGTESPTPPPSLSPTPPPSLSPTPPPSLSPTSPPSLVAHTTTLLVAHTTTLSTVTLCTAPLSTTLSAAAL</sequence>
<dbReference type="EMBL" id="LGRX02014331">
    <property type="protein sequence ID" value="KAK3264818.1"/>
    <property type="molecule type" value="Genomic_DNA"/>
</dbReference>
<feature type="chain" id="PRO_5042056396" evidence="2">
    <location>
        <begin position="24"/>
        <end position="225"/>
    </location>
</feature>
<reference evidence="3 4" key="1">
    <citation type="journal article" date="2015" name="Genome Biol. Evol.">
        <title>Comparative Genomics of a Bacterivorous Green Alga Reveals Evolutionary Causalities and Consequences of Phago-Mixotrophic Mode of Nutrition.</title>
        <authorList>
            <person name="Burns J.A."/>
            <person name="Paasch A."/>
            <person name="Narechania A."/>
            <person name="Kim E."/>
        </authorList>
    </citation>
    <scope>NUCLEOTIDE SEQUENCE [LARGE SCALE GENOMIC DNA]</scope>
    <source>
        <strain evidence="3 4">PLY_AMNH</strain>
    </source>
</reference>
<organism evidence="3 4">
    <name type="scientific">Cymbomonas tetramitiformis</name>
    <dbReference type="NCBI Taxonomy" id="36881"/>
    <lineage>
        <taxon>Eukaryota</taxon>
        <taxon>Viridiplantae</taxon>
        <taxon>Chlorophyta</taxon>
        <taxon>Pyramimonadophyceae</taxon>
        <taxon>Pyramimonadales</taxon>
        <taxon>Pyramimonadaceae</taxon>
        <taxon>Cymbomonas</taxon>
    </lineage>
</organism>
<proteinExistence type="predicted"/>
<keyword evidence="2" id="KW-0732">Signal</keyword>
<protein>
    <submittedName>
        <fullName evidence="3">Uncharacterized protein</fullName>
    </submittedName>
</protein>
<evidence type="ECO:0000313" key="4">
    <source>
        <dbReference type="Proteomes" id="UP001190700"/>
    </source>
</evidence>
<dbReference type="AlphaFoldDB" id="A0AAE0FSF2"/>
<feature type="region of interest" description="Disordered" evidence="1">
    <location>
        <begin position="162"/>
        <end position="190"/>
    </location>
</feature>
<comment type="caution">
    <text evidence="3">The sequence shown here is derived from an EMBL/GenBank/DDBJ whole genome shotgun (WGS) entry which is preliminary data.</text>
</comment>
<feature type="compositionally biased region" description="Pro residues" evidence="1">
    <location>
        <begin position="162"/>
        <end position="188"/>
    </location>
</feature>
<gene>
    <name evidence="3" type="ORF">CYMTET_26458</name>
</gene>